<dbReference type="AlphaFoldDB" id="A7VX14"/>
<evidence type="ECO:0000313" key="2">
    <source>
        <dbReference type="Proteomes" id="UP000003490"/>
    </source>
</evidence>
<reference evidence="1 2" key="2">
    <citation type="submission" date="2007-08" db="EMBL/GenBank/DDBJ databases">
        <authorList>
            <person name="Fulton L."/>
            <person name="Clifton S."/>
            <person name="Fulton B."/>
            <person name="Xu J."/>
            <person name="Minx P."/>
            <person name="Pepin K.H."/>
            <person name="Johnson M."/>
            <person name="Thiruvilangam P."/>
            <person name="Bhonagiri V."/>
            <person name="Nash W.E."/>
            <person name="Wang C."/>
            <person name="Mardis E.R."/>
            <person name="Wilson R.K."/>
        </authorList>
    </citation>
    <scope>NUCLEOTIDE SEQUENCE [LARGE SCALE GENOMIC DNA]</scope>
    <source>
        <strain evidence="1 2">DSM 753</strain>
    </source>
</reference>
<reference evidence="1 2" key="1">
    <citation type="submission" date="2007-08" db="EMBL/GenBank/DDBJ databases">
        <title>Draft genome sequence of Clostridium leptum (DSM 753).</title>
        <authorList>
            <person name="Sudarsanam P."/>
            <person name="Ley R."/>
            <person name="Guruge J."/>
            <person name="Turnbaugh P.J."/>
            <person name="Mahowald M."/>
            <person name="Liep D."/>
            <person name="Gordon J."/>
        </authorList>
    </citation>
    <scope>NUCLEOTIDE SEQUENCE [LARGE SCALE GENOMIC DNA]</scope>
    <source>
        <strain evidence="1 2">DSM 753</strain>
    </source>
</reference>
<protein>
    <submittedName>
        <fullName evidence="1">Uncharacterized protein</fullName>
    </submittedName>
</protein>
<dbReference type="Proteomes" id="UP000003490">
    <property type="component" value="Unassembled WGS sequence"/>
</dbReference>
<dbReference type="HOGENOM" id="CLU_3151298_0_0_9"/>
<dbReference type="EMBL" id="ABCB02000020">
    <property type="protein sequence ID" value="EDO60311.1"/>
    <property type="molecule type" value="Genomic_DNA"/>
</dbReference>
<organism evidence="1 2">
    <name type="scientific">[Clostridium] leptum DSM 753</name>
    <dbReference type="NCBI Taxonomy" id="428125"/>
    <lineage>
        <taxon>Bacteria</taxon>
        <taxon>Bacillati</taxon>
        <taxon>Bacillota</taxon>
        <taxon>Clostridia</taxon>
        <taxon>Eubacteriales</taxon>
        <taxon>Oscillospiraceae</taxon>
        <taxon>Oscillospiraceae incertae sedis</taxon>
    </lineage>
</organism>
<accession>A7VX14</accession>
<comment type="caution">
    <text evidence="1">The sequence shown here is derived from an EMBL/GenBank/DDBJ whole genome shotgun (WGS) entry which is preliminary data.</text>
</comment>
<gene>
    <name evidence="1" type="ORF">CLOLEP_03137</name>
</gene>
<name>A7VX14_9FIRM</name>
<sequence length="48" mass="5660">MAEISLAVLMRNQNDFALRFFTSKLKKEKRQLHSIGYGCRFLIICRVL</sequence>
<evidence type="ECO:0000313" key="1">
    <source>
        <dbReference type="EMBL" id="EDO60311.1"/>
    </source>
</evidence>
<proteinExistence type="predicted"/>